<accession>A0A538TTJ2</accession>
<dbReference type="SUPFAM" id="SSF51735">
    <property type="entry name" value="NAD(P)-binding Rossmann-fold domains"/>
    <property type="match status" value="1"/>
</dbReference>
<organism evidence="1 2">
    <name type="scientific">Eiseniibacteriota bacterium</name>
    <dbReference type="NCBI Taxonomy" id="2212470"/>
    <lineage>
        <taxon>Bacteria</taxon>
        <taxon>Candidatus Eiseniibacteriota</taxon>
    </lineage>
</organism>
<name>A0A538TTJ2_UNCEI</name>
<dbReference type="Proteomes" id="UP000317691">
    <property type="component" value="Unassembled WGS sequence"/>
</dbReference>
<dbReference type="AlphaFoldDB" id="A0A538TTJ2"/>
<comment type="caution">
    <text evidence="1">The sequence shown here is derived from an EMBL/GenBank/DDBJ whole genome shotgun (WGS) entry which is preliminary data.</text>
</comment>
<gene>
    <name evidence="1" type="ORF">E6K79_01180</name>
</gene>
<reference evidence="1 2" key="1">
    <citation type="journal article" date="2019" name="Nat. Microbiol.">
        <title>Mediterranean grassland soil C-N compound turnover is dependent on rainfall and depth, and is mediated by genomically divergent microorganisms.</title>
        <authorList>
            <person name="Diamond S."/>
            <person name="Andeer P.F."/>
            <person name="Li Z."/>
            <person name="Crits-Christoph A."/>
            <person name="Burstein D."/>
            <person name="Anantharaman K."/>
            <person name="Lane K.R."/>
            <person name="Thomas B.C."/>
            <person name="Pan C."/>
            <person name="Northen T.R."/>
            <person name="Banfield J.F."/>
        </authorList>
    </citation>
    <scope>NUCLEOTIDE SEQUENCE [LARGE SCALE GENOMIC DNA]</scope>
    <source>
        <strain evidence="1">WS_9</strain>
    </source>
</reference>
<evidence type="ECO:0000313" key="2">
    <source>
        <dbReference type="Proteomes" id="UP000317691"/>
    </source>
</evidence>
<protein>
    <submittedName>
        <fullName evidence="1">Uncharacterized protein</fullName>
    </submittedName>
</protein>
<evidence type="ECO:0000313" key="1">
    <source>
        <dbReference type="EMBL" id="TMQ66918.1"/>
    </source>
</evidence>
<dbReference type="Gene3D" id="3.40.50.720">
    <property type="entry name" value="NAD(P)-binding Rossmann-like Domain"/>
    <property type="match status" value="1"/>
</dbReference>
<proteinExistence type="predicted"/>
<sequence length="124" mass="13478">MEALRAPDDVELQPLAFDVRDRKAVSHALAEAKTLLSKLDILVNNAAFRSPLFLLLLLRGATPHHAASRAALPGHLGRAIRATNRPDTRKAAGKLTPRRTSHAQSVLLTTVRQLGELSVLEPLL</sequence>
<dbReference type="InterPro" id="IPR036291">
    <property type="entry name" value="NAD(P)-bd_dom_sf"/>
</dbReference>
<dbReference type="EMBL" id="VBOZ01000007">
    <property type="protein sequence ID" value="TMQ66918.1"/>
    <property type="molecule type" value="Genomic_DNA"/>
</dbReference>